<sequence length="64" mass="7150">MPAGVQIDTDDEYRSEIGFIAILVKPRTEKIEGRPVTARGSKNRSLKRQDLLEGCCADQIANKF</sequence>
<name>A0A226WNE3_CABSO</name>
<dbReference type="EMBL" id="MTHB01000265">
    <property type="protein sequence ID" value="OXC72702.1"/>
    <property type="molecule type" value="Genomic_DNA"/>
</dbReference>
<organism evidence="1 2">
    <name type="scientific">Caballeronia sordidicola</name>
    <name type="common">Burkholderia sordidicola</name>
    <dbReference type="NCBI Taxonomy" id="196367"/>
    <lineage>
        <taxon>Bacteria</taxon>
        <taxon>Pseudomonadati</taxon>
        <taxon>Pseudomonadota</taxon>
        <taxon>Betaproteobacteria</taxon>
        <taxon>Burkholderiales</taxon>
        <taxon>Burkholderiaceae</taxon>
        <taxon>Caballeronia</taxon>
    </lineage>
</organism>
<evidence type="ECO:0000313" key="1">
    <source>
        <dbReference type="EMBL" id="OXC72702.1"/>
    </source>
</evidence>
<proteinExistence type="predicted"/>
<dbReference type="AlphaFoldDB" id="A0A226WNE3"/>
<reference evidence="2" key="1">
    <citation type="submission" date="2017-01" db="EMBL/GenBank/DDBJ databases">
        <title>Genome Analysis of Deinococcus marmoris KOPRI26562.</title>
        <authorList>
            <person name="Kim J.H."/>
            <person name="Oh H.-M."/>
        </authorList>
    </citation>
    <scope>NUCLEOTIDE SEQUENCE [LARGE SCALE GENOMIC DNA]</scope>
    <source>
        <strain evidence="2">PAMC 26633</strain>
    </source>
</reference>
<dbReference type="Proteomes" id="UP000214720">
    <property type="component" value="Unassembled WGS sequence"/>
</dbReference>
<evidence type="ECO:0000313" key="2">
    <source>
        <dbReference type="Proteomes" id="UP000214720"/>
    </source>
</evidence>
<accession>A0A226WNE3</accession>
<gene>
    <name evidence="1" type="ORF">BSU04_40465</name>
</gene>
<comment type="caution">
    <text evidence="1">The sequence shown here is derived from an EMBL/GenBank/DDBJ whole genome shotgun (WGS) entry which is preliminary data.</text>
</comment>
<protein>
    <submittedName>
        <fullName evidence="1">Uncharacterized protein</fullName>
    </submittedName>
</protein>